<dbReference type="InterPro" id="IPR011738">
    <property type="entry name" value="Phage_CHP"/>
</dbReference>
<dbReference type="NCBIfam" id="TIGR02215">
    <property type="entry name" value="phage_chp_gp8"/>
    <property type="match status" value="1"/>
</dbReference>
<dbReference type="Gene3D" id="1.10.3230.30">
    <property type="entry name" value="Phage gp6-like head-tail connector protein"/>
    <property type="match status" value="1"/>
</dbReference>
<dbReference type="Proteomes" id="UP001222118">
    <property type="component" value="Chromosome"/>
</dbReference>
<organism evidence="1 2">
    <name type="scientific">Devosia rhodophyticola</name>
    <dbReference type="NCBI Taxonomy" id="3026423"/>
    <lineage>
        <taxon>Bacteria</taxon>
        <taxon>Pseudomonadati</taxon>
        <taxon>Pseudomonadota</taxon>
        <taxon>Alphaproteobacteria</taxon>
        <taxon>Hyphomicrobiales</taxon>
        <taxon>Devosiaceae</taxon>
        <taxon>Devosia</taxon>
    </lineage>
</organism>
<sequence length="204" mass="21754">MMHKPVLLTAPTMTPVSLAEAKVQLAVDHNEHDDMILSFIAAAVGHLDGWVGILGRCLVEQTWRQDFDSFSGCMRLPLYPVLSVTSVVASDRAGAQTTIADSDYLLMDDAAGAFVRFKSGAVLPSDLYAIKPVAVTYKAGYATVPEVPGDPAIPAQSSIPAAIKAAILIHVRLMYDAYRLGADAGPIPTDAIDALVAPFRRVSF</sequence>
<dbReference type="RefSeq" id="WP_282211151.1">
    <property type="nucleotide sequence ID" value="NZ_CP118247.1"/>
</dbReference>
<dbReference type="EMBL" id="CP118247">
    <property type="protein sequence ID" value="WDR05633.1"/>
    <property type="molecule type" value="Genomic_DNA"/>
</dbReference>
<gene>
    <name evidence="1" type="ORF">PSQ90_15410</name>
</gene>
<evidence type="ECO:0000313" key="2">
    <source>
        <dbReference type="Proteomes" id="UP001222118"/>
    </source>
</evidence>
<name>A0ABY7YW89_9HYPH</name>
<reference evidence="1 2" key="1">
    <citation type="submission" date="2023-02" db="EMBL/GenBank/DDBJ databases">
        <title>Devosia chondri sp. nov., isolated from the phycosphere of marine algae.</title>
        <authorList>
            <person name="Kim J.M."/>
            <person name="Lee J.K."/>
            <person name="Choi B.J."/>
            <person name="Bayburt H."/>
            <person name="Jeon C.O."/>
        </authorList>
    </citation>
    <scope>NUCLEOTIDE SEQUENCE [LARGE SCALE GENOMIC DNA]</scope>
    <source>
        <strain evidence="1 2">G2-5</strain>
    </source>
</reference>
<keyword evidence="2" id="KW-1185">Reference proteome</keyword>
<dbReference type="CDD" id="cd08054">
    <property type="entry name" value="gp6"/>
    <property type="match status" value="1"/>
</dbReference>
<evidence type="ECO:0008006" key="3">
    <source>
        <dbReference type="Google" id="ProtNLM"/>
    </source>
</evidence>
<protein>
    <recommendedName>
        <fullName evidence="3">PhiE125 gp8 family phage protein</fullName>
    </recommendedName>
</protein>
<proteinExistence type="predicted"/>
<accession>A0ABY7YW89</accession>
<evidence type="ECO:0000313" key="1">
    <source>
        <dbReference type="EMBL" id="WDR05633.1"/>
    </source>
</evidence>